<dbReference type="PANTHER" id="PTHR43712:SF5">
    <property type="entry name" value="O-METHYLTRANSFERASE ASQN-RELATED"/>
    <property type="match status" value="1"/>
</dbReference>
<dbReference type="PANTHER" id="PTHR43712">
    <property type="entry name" value="PUTATIVE (AFU_ORTHOLOGUE AFUA_4G14580)-RELATED"/>
    <property type="match status" value="1"/>
</dbReference>
<dbReference type="PROSITE" id="PS51683">
    <property type="entry name" value="SAM_OMT_II"/>
    <property type="match status" value="1"/>
</dbReference>
<keyword evidence="2" id="KW-0808">Transferase</keyword>
<protein>
    <recommendedName>
        <fullName evidence="4">O-methyltransferase C-terminal domain-containing protein</fullName>
    </recommendedName>
</protein>
<dbReference type="GO" id="GO:0008171">
    <property type="term" value="F:O-methyltransferase activity"/>
    <property type="evidence" value="ECO:0007669"/>
    <property type="project" value="InterPro"/>
</dbReference>
<keyword evidence="1" id="KW-0489">Methyltransferase</keyword>
<dbReference type="AlphaFoldDB" id="A0A4S8QRF8"/>
<dbReference type="EMBL" id="PQXL01000300">
    <property type="protein sequence ID" value="THV47598.1"/>
    <property type="molecule type" value="Genomic_DNA"/>
</dbReference>
<dbReference type="OrthoDB" id="1606438at2759"/>
<dbReference type="SUPFAM" id="SSF53335">
    <property type="entry name" value="S-adenosyl-L-methionine-dependent methyltransferases"/>
    <property type="match status" value="1"/>
</dbReference>
<evidence type="ECO:0000256" key="3">
    <source>
        <dbReference type="ARBA" id="ARBA00022691"/>
    </source>
</evidence>
<proteinExistence type="predicted"/>
<reference evidence="5 6" key="1">
    <citation type="submission" date="2017-12" db="EMBL/GenBank/DDBJ databases">
        <title>Comparative genomics of Botrytis spp.</title>
        <authorList>
            <person name="Valero-Jimenez C.A."/>
            <person name="Tapia P."/>
            <person name="Veloso J."/>
            <person name="Silva-Moreno E."/>
            <person name="Staats M."/>
            <person name="Valdes J.H."/>
            <person name="Van Kan J.A.L."/>
        </authorList>
    </citation>
    <scope>NUCLEOTIDE SEQUENCE [LARGE SCALE GENOMIC DNA]</scope>
    <source>
        <strain evidence="5 6">MUCL435</strain>
    </source>
</reference>
<evidence type="ECO:0000313" key="6">
    <source>
        <dbReference type="Proteomes" id="UP000308671"/>
    </source>
</evidence>
<dbReference type="Proteomes" id="UP000308671">
    <property type="component" value="Unassembled WGS sequence"/>
</dbReference>
<dbReference type="Pfam" id="PF00891">
    <property type="entry name" value="Methyltransf_2"/>
    <property type="match status" value="1"/>
</dbReference>
<dbReference type="InterPro" id="IPR029063">
    <property type="entry name" value="SAM-dependent_MTases_sf"/>
</dbReference>
<keyword evidence="3" id="KW-0949">S-adenosyl-L-methionine</keyword>
<name>A0A4S8QRF8_9HELO</name>
<organism evidence="5 6">
    <name type="scientific">Botrytis galanthina</name>
    <dbReference type="NCBI Taxonomy" id="278940"/>
    <lineage>
        <taxon>Eukaryota</taxon>
        <taxon>Fungi</taxon>
        <taxon>Dikarya</taxon>
        <taxon>Ascomycota</taxon>
        <taxon>Pezizomycotina</taxon>
        <taxon>Leotiomycetes</taxon>
        <taxon>Helotiales</taxon>
        <taxon>Sclerotiniaceae</taxon>
        <taxon>Botrytis</taxon>
    </lineage>
</organism>
<sequence>MEQGPLRKDSNRDKAAVKLPPAEFPRIATRRRSTWMPLWAAEDVRAQHSASYACSQAEVIGILNRQCADVYKLFGRVMNAIATSPKSDLKHLVSGFDWAGLGKASVVDIGGNIGHSCVKLVEVFLDLSFIIQDIPHVVEEGAKVIKENNEASIANRIQFQEYDFFQKHPVVGADVYLLRQIFHNWDFENSVKILKNTIESMGQHSHVLIMEFVVPEPGTVSSVNERDLRSRDVGMMQLFNSLERDLEGWKAILEAVGSRLKINAVNTPYGSFMSVIDVVLGQLQELTLGDNQGLPCSDAQIDKTNYAIMRDGEAPHPRLRAGYPILERTGMIAEDDAEIRNSKRLQADIFGPKM</sequence>
<evidence type="ECO:0000313" key="5">
    <source>
        <dbReference type="EMBL" id="THV47598.1"/>
    </source>
</evidence>
<comment type="caution">
    <text evidence="5">The sequence shown here is derived from an EMBL/GenBank/DDBJ whole genome shotgun (WGS) entry which is preliminary data.</text>
</comment>
<keyword evidence="6" id="KW-1185">Reference proteome</keyword>
<evidence type="ECO:0000256" key="2">
    <source>
        <dbReference type="ARBA" id="ARBA00022679"/>
    </source>
</evidence>
<dbReference type="InterPro" id="IPR001077">
    <property type="entry name" value="COMT_C"/>
</dbReference>
<evidence type="ECO:0000256" key="1">
    <source>
        <dbReference type="ARBA" id="ARBA00022603"/>
    </source>
</evidence>
<gene>
    <name evidence="5" type="ORF">BGAL_0300g00040</name>
</gene>
<dbReference type="GO" id="GO:0032259">
    <property type="term" value="P:methylation"/>
    <property type="evidence" value="ECO:0007669"/>
    <property type="project" value="UniProtKB-KW"/>
</dbReference>
<accession>A0A4S8QRF8</accession>
<dbReference type="InterPro" id="IPR016461">
    <property type="entry name" value="COMT-like"/>
</dbReference>
<dbReference type="Gene3D" id="3.40.50.150">
    <property type="entry name" value="Vaccinia Virus protein VP39"/>
    <property type="match status" value="1"/>
</dbReference>
<feature type="domain" description="O-methyltransferase C-terminal" evidence="4">
    <location>
        <begin position="89"/>
        <end position="257"/>
    </location>
</feature>
<evidence type="ECO:0000259" key="4">
    <source>
        <dbReference type="Pfam" id="PF00891"/>
    </source>
</evidence>